<evidence type="ECO:0000256" key="6">
    <source>
        <dbReference type="ARBA" id="ARBA00023136"/>
    </source>
</evidence>
<evidence type="ECO:0000256" key="3">
    <source>
        <dbReference type="ARBA" id="ARBA00022519"/>
    </source>
</evidence>
<dbReference type="Proteomes" id="UP000250583">
    <property type="component" value="Unassembled WGS sequence"/>
</dbReference>
<evidence type="ECO:0000256" key="1">
    <source>
        <dbReference type="ARBA" id="ARBA00004429"/>
    </source>
</evidence>
<dbReference type="GO" id="GO:0022857">
    <property type="term" value="F:transmembrane transporter activity"/>
    <property type="evidence" value="ECO:0007669"/>
    <property type="project" value="TreeGrafter"/>
</dbReference>
<evidence type="ECO:0000313" key="9">
    <source>
        <dbReference type="EMBL" id="RAW59516.1"/>
    </source>
</evidence>
<accession>A0A329UEI8</accession>
<dbReference type="PIRSF" id="PIRSF006066">
    <property type="entry name" value="HI0050"/>
    <property type="match status" value="1"/>
</dbReference>
<reference evidence="9 10" key="1">
    <citation type="submission" date="2018-02" db="EMBL/GenBank/DDBJ databases">
        <title>Complete genome sequencing of Faecalibacterium prausnitzii strains isolated from the human gut.</title>
        <authorList>
            <person name="Fitzgerald B.C."/>
            <person name="Shkoporov A.N."/>
            <person name="Ross P.R."/>
            <person name="Hill C."/>
        </authorList>
    </citation>
    <scope>NUCLEOTIDE SEQUENCE [LARGE SCALE GENOMIC DNA]</scope>
    <source>
        <strain evidence="9 10">APC923/61-1</strain>
    </source>
</reference>
<gene>
    <name evidence="9" type="ORF">C4N22_07275</name>
</gene>
<feature type="transmembrane region" description="Helical" evidence="7">
    <location>
        <begin position="102"/>
        <end position="126"/>
    </location>
</feature>
<name>A0A329UEI8_9FIRM</name>
<dbReference type="OrthoDB" id="9785600at2"/>
<keyword evidence="3" id="KW-0997">Cell inner membrane</keyword>
<feature type="transmembrane region" description="Helical" evidence="7">
    <location>
        <begin position="221"/>
        <end position="242"/>
    </location>
</feature>
<keyword evidence="6 7" id="KW-0472">Membrane</keyword>
<comment type="caution">
    <text evidence="9">The sequence shown here is derived from an EMBL/GenBank/DDBJ whole genome shotgun (WGS) entry which is preliminary data.</text>
</comment>
<dbReference type="GO" id="GO:0005886">
    <property type="term" value="C:plasma membrane"/>
    <property type="evidence" value="ECO:0007669"/>
    <property type="project" value="UniProtKB-SubCell"/>
</dbReference>
<evidence type="ECO:0000256" key="5">
    <source>
        <dbReference type="ARBA" id="ARBA00022989"/>
    </source>
</evidence>
<feature type="transmembrane region" description="Helical" evidence="7">
    <location>
        <begin position="407"/>
        <end position="431"/>
    </location>
</feature>
<feature type="transmembrane region" description="Helical" evidence="7">
    <location>
        <begin position="161"/>
        <end position="194"/>
    </location>
</feature>
<evidence type="ECO:0000259" key="8">
    <source>
        <dbReference type="Pfam" id="PF06808"/>
    </source>
</evidence>
<dbReference type="PANTHER" id="PTHR33362:SF2">
    <property type="entry name" value="TRAP TRANSPORTER LARGE PERMEASE PROTEIN"/>
    <property type="match status" value="1"/>
</dbReference>
<dbReference type="EMBL" id="PRLE01000003">
    <property type="protein sequence ID" value="RAW59516.1"/>
    <property type="molecule type" value="Genomic_DNA"/>
</dbReference>
<keyword evidence="2" id="KW-1003">Cell membrane</keyword>
<evidence type="ECO:0000256" key="4">
    <source>
        <dbReference type="ARBA" id="ARBA00022692"/>
    </source>
</evidence>
<feature type="transmembrane region" description="Helical" evidence="7">
    <location>
        <begin position="138"/>
        <end position="155"/>
    </location>
</feature>
<dbReference type="PANTHER" id="PTHR33362">
    <property type="entry name" value="SIALIC ACID TRAP TRANSPORTER PERMEASE PROTEIN SIAT-RELATED"/>
    <property type="match status" value="1"/>
</dbReference>
<evidence type="ECO:0000256" key="2">
    <source>
        <dbReference type="ARBA" id="ARBA00022475"/>
    </source>
</evidence>
<feature type="transmembrane region" description="Helical" evidence="7">
    <location>
        <begin position="60"/>
        <end position="82"/>
    </location>
</feature>
<organism evidence="9 10">
    <name type="scientific">Faecalibacterium prausnitzii</name>
    <dbReference type="NCBI Taxonomy" id="853"/>
    <lineage>
        <taxon>Bacteria</taxon>
        <taxon>Bacillati</taxon>
        <taxon>Bacillota</taxon>
        <taxon>Clostridia</taxon>
        <taxon>Eubacteriales</taxon>
        <taxon>Oscillospiraceae</taxon>
        <taxon>Faecalibacterium</taxon>
    </lineage>
</organism>
<keyword evidence="4 7" id="KW-0812">Transmembrane</keyword>
<protein>
    <recommendedName>
        <fullName evidence="8">TRAP C4-dicarboxylate transport system permease DctM subunit domain-containing protein</fullName>
    </recommendedName>
</protein>
<feature type="transmembrane region" description="Helical" evidence="7">
    <location>
        <begin position="366"/>
        <end position="386"/>
    </location>
</feature>
<evidence type="ECO:0000313" key="10">
    <source>
        <dbReference type="Proteomes" id="UP000250583"/>
    </source>
</evidence>
<comment type="subcellular location">
    <subcellularLocation>
        <location evidence="1">Cell inner membrane</location>
        <topology evidence="1">Multi-pass membrane protein</topology>
    </subcellularLocation>
</comment>
<feature type="domain" description="TRAP C4-dicarboxylate transport system permease DctM subunit" evidence="8">
    <location>
        <begin position="17"/>
        <end position="427"/>
    </location>
</feature>
<dbReference type="AlphaFoldDB" id="A0A329UEI8"/>
<keyword evidence="5 7" id="KW-1133">Transmembrane helix</keyword>
<dbReference type="InterPro" id="IPR010656">
    <property type="entry name" value="DctM"/>
</dbReference>
<dbReference type="InterPro" id="IPR004681">
    <property type="entry name" value="TRAP_DctM"/>
</dbReference>
<feature type="transmembrane region" description="Helical" evidence="7">
    <location>
        <begin position="278"/>
        <end position="296"/>
    </location>
</feature>
<sequence length="440" mass="46184">MNPIALLGIFLLFFIGLAMFCKVPVAYSIGSATLAVVVAAGMKSSTICTVAFSGLDSFPLLAVPLFIFAGAIMQHSGIAHALVDLIQSIVGRLRGSLGAVTILTSAAFGILTGSCMATISCIGGIMIPEMKKKGYSDAYCSALAAASSFLGILIPPSVPGIMYGLCAGVSISAVWLSTVGPAICCIILFMLINYFRQGRREEKETTPFVLSTYAGNIGKTFIRAIPALIMPVIIFGGIYGGIFTATEAGAAAVLYGIIFYFVKRVMNKNNVDETFMNMTVHAAVSTATICILIGFSNCSGRVISMIGIAEAIKAFVTTHISSTFGFLIFANILFLICGMLIDINAAILLIVPLLLPTAVAMGVDTIHFGAIILVNLSVGFITPPFCSSVFMAQKLSGARYVDIIKEVMPFVIASLIVVILTTYCPALSTFIPNMVAGAAA</sequence>
<feature type="transmembrane region" description="Helical" evidence="7">
    <location>
        <begin position="248"/>
        <end position="266"/>
    </location>
</feature>
<dbReference type="NCBIfam" id="TIGR00786">
    <property type="entry name" value="dctM"/>
    <property type="match status" value="1"/>
</dbReference>
<evidence type="ECO:0000256" key="7">
    <source>
        <dbReference type="SAM" id="Phobius"/>
    </source>
</evidence>
<dbReference type="RefSeq" id="WP_112148490.1">
    <property type="nucleotide sequence ID" value="NZ_PRLE01000003.1"/>
</dbReference>
<dbReference type="Pfam" id="PF06808">
    <property type="entry name" value="DctM"/>
    <property type="match status" value="1"/>
</dbReference>
<proteinExistence type="predicted"/>